<comment type="caution">
    <text evidence="1">The sequence shown here is derived from an EMBL/GenBank/DDBJ whole genome shotgun (WGS) entry which is preliminary data.</text>
</comment>
<sequence length="421" mass="49414">MKNLTLREAYDWLYVDEYSPNGVTLEEWENLLRFMEEKYGGENVMELGIRKLRFINLVGIIQLKTVRIEILPKISLHHQDESVNRRVLLNMLNMTRQLPVHLHDRTLSQFEKVDLSHLLAHLFVTELYKALKRGIYRGYEQKQENLPHLKGRLMISPHLRKNANHSIHAFCEYDELSPNVTLNQVLKAALKVIHPIIQQNNIRTQSMMIHELFDEVEDRNIDENMLENIQINRQNQHYENVLQLAIAILQSTSMTTCFNQQNAFSFLFKMNDLFEGYVGECLKRLIAPTSYKLDLQHKEKRLLINVHSGRSNISLKPDFVISKNEADGPTPVLVLDAKWKSIFNGTQLTYNQADLYQMYAYVTAYKSAERCILLYPKVQEEFTPPKWQVPDVIPEKYIEIGMVRLDRVDYTIHDLDVILEF</sequence>
<dbReference type="Proteomes" id="UP001389717">
    <property type="component" value="Unassembled WGS sequence"/>
</dbReference>
<dbReference type="PANTHER" id="PTHR38733">
    <property type="entry name" value="PROTEIN MCRC"/>
    <property type="match status" value="1"/>
</dbReference>
<dbReference type="PANTHER" id="PTHR38733:SF1">
    <property type="entry name" value="TYPE IV METHYL-DIRECTED RESTRICTION ENZYME ECOKMCRBC"/>
    <property type="match status" value="1"/>
</dbReference>
<reference evidence="1 2" key="1">
    <citation type="submission" date="2024-04" db="EMBL/GenBank/DDBJ databases">
        <title>Bacillus oryzaecorticis sp. nov., a moderately halophilic bacterium isolated from rice husks.</title>
        <authorList>
            <person name="Zhu H.-S."/>
        </authorList>
    </citation>
    <scope>NUCLEOTIDE SEQUENCE [LARGE SCALE GENOMIC DNA]</scope>
    <source>
        <strain evidence="1 2">ZC255</strain>
    </source>
</reference>
<name>A0ABU9K4W4_9BACI</name>
<proteinExistence type="predicted"/>
<dbReference type="Pfam" id="PF10117">
    <property type="entry name" value="McrBC"/>
    <property type="match status" value="1"/>
</dbReference>
<dbReference type="EMBL" id="JBBYAF010000003">
    <property type="protein sequence ID" value="MEL3971099.1"/>
    <property type="molecule type" value="Genomic_DNA"/>
</dbReference>
<keyword evidence="2" id="KW-1185">Reference proteome</keyword>
<evidence type="ECO:0000313" key="1">
    <source>
        <dbReference type="EMBL" id="MEL3971099.1"/>
    </source>
</evidence>
<dbReference type="RefSeq" id="WP_341979984.1">
    <property type="nucleotide sequence ID" value="NZ_JBBYAF010000003.1"/>
</dbReference>
<dbReference type="InterPro" id="IPR019292">
    <property type="entry name" value="McrC"/>
</dbReference>
<protein>
    <recommendedName>
        <fullName evidence="3">Restriction endonuclease</fullName>
    </recommendedName>
</protein>
<gene>
    <name evidence="1" type="ORF">AAEO50_02310</name>
</gene>
<accession>A0ABU9K4W4</accession>
<evidence type="ECO:0000313" key="2">
    <source>
        <dbReference type="Proteomes" id="UP001389717"/>
    </source>
</evidence>
<organism evidence="1 2">
    <name type="scientific">Rossellomorea oryzaecorticis</name>
    <dbReference type="NCBI Taxonomy" id="1396505"/>
    <lineage>
        <taxon>Bacteria</taxon>
        <taxon>Bacillati</taxon>
        <taxon>Bacillota</taxon>
        <taxon>Bacilli</taxon>
        <taxon>Bacillales</taxon>
        <taxon>Bacillaceae</taxon>
        <taxon>Rossellomorea</taxon>
    </lineage>
</organism>
<evidence type="ECO:0008006" key="3">
    <source>
        <dbReference type="Google" id="ProtNLM"/>
    </source>
</evidence>